<accession>A0A2P2NI35</accession>
<dbReference type="AlphaFoldDB" id="A0A2P2NI35"/>
<name>A0A2P2NI35_RHIMU</name>
<sequence length="28" mass="3150">MIKPNEKQVPDNTTPDPHLGLGYRATQK</sequence>
<dbReference type="EMBL" id="GGEC01061652">
    <property type="protein sequence ID" value="MBX42136.1"/>
    <property type="molecule type" value="Transcribed_RNA"/>
</dbReference>
<evidence type="ECO:0000256" key="1">
    <source>
        <dbReference type="SAM" id="MobiDB-lite"/>
    </source>
</evidence>
<evidence type="ECO:0000313" key="2">
    <source>
        <dbReference type="EMBL" id="MBX42136.1"/>
    </source>
</evidence>
<reference evidence="2" key="1">
    <citation type="submission" date="2018-02" db="EMBL/GenBank/DDBJ databases">
        <title>Rhizophora mucronata_Transcriptome.</title>
        <authorList>
            <person name="Meera S.P."/>
            <person name="Sreeshan A."/>
            <person name="Augustine A."/>
        </authorList>
    </citation>
    <scope>NUCLEOTIDE SEQUENCE</scope>
    <source>
        <tissue evidence="2">Leaf</tissue>
    </source>
</reference>
<protein>
    <submittedName>
        <fullName evidence="2">Uncharacterized protein</fullName>
    </submittedName>
</protein>
<organism evidence="2">
    <name type="scientific">Rhizophora mucronata</name>
    <name type="common">Asiatic mangrove</name>
    <dbReference type="NCBI Taxonomy" id="61149"/>
    <lineage>
        <taxon>Eukaryota</taxon>
        <taxon>Viridiplantae</taxon>
        <taxon>Streptophyta</taxon>
        <taxon>Embryophyta</taxon>
        <taxon>Tracheophyta</taxon>
        <taxon>Spermatophyta</taxon>
        <taxon>Magnoliopsida</taxon>
        <taxon>eudicotyledons</taxon>
        <taxon>Gunneridae</taxon>
        <taxon>Pentapetalae</taxon>
        <taxon>rosids</taxon>
        <taxon>fabids</taxon>
        <taxon>Malpighiales</taxon>
        <taxon>Rhizophoraceae</taxon>
        <taxon>Rhizophora</taxon>
    </lineage>
</organism>
<feature type="region of interest" description="Disordered" evidence="1">
    <location>
        <begin position="1"/>
        <end position="28"/>
    </location>
</feature>
<proteinExistence type="predicted"/>